<comment type="caution">
    <text evidence="10">The sequence shown here is derived from an EMBL/GenBank/DDBJ whole genome shotgun (WGS) entry which is preliminary data.</text>
</comment>
<dbReference type="EMBL" id="JANBVN010000056">
    <property type="protein sequence ID" value="KAJ9154666.1"/>
    <property type="molecule type" value="Genomic_DNA"/>
</dbReference>
<reference evidence="10" key="1">
    <citation type="submission" date="2022-07" db="EMBL/GenBank/DDBJ databases">
        <title>Fungi with potential for degradation of polypropylene.</title>
        <authorList>
            <person name="Gostincar C."/>
        </authorList>
    </citation>
    <scope>NUCLEOTIDE SEQUENCE</scope>
    <source>
        <strain evidence="10">EXF-13287</strain>
    </source>
</reference>
<proteinExistence type="predicted"/>
<keyword evidence="3 8" id="KW-0863">Zinc-finger</keyword>
<evidence type="ECO:0000256" key="8">
    <source>
        <dbReference type="PROSITE-ProRule" id="PRU00042"/>
    </source>
</evidence>
<evidence type="ECO:0000259" key="9">
    <source>
        <dbReference type="PROSITE" id="PS50157"/>
    </source>
</evidence>
<dbReference type="PANTHER" id="PTHR47660">
    <property type="entry name" value="TRANSCRIPTION FACTOR WITH C2H2 AND ZN(2)-CYS(6) DNA BINDING DOMAIN (EUROFUNG)-RELATED-RELATED"/>
    <property type="match status" value="1"/>
</dbReference>
<dbReference type="GO" id="GO:0003677">
    <property type="term" value="F:DNA binding"/>
    <property type="evidence" value="ECO:0007669"/>
    <property type="project" value="InterPro"/>
</dbReference>
<keyword evidence="4" id="KW-0862">Zinc</keyword>
<protein>
    <submittedName>
        <fullName evidence="10">Transcriptional regulator ADR1</fullName>
    </submittedName>
</protein>
<evidence type="ECO:0000256" key="4">
    <source>
        <dbReference type="ARBA" id="ARBA00022833"/>
    </source>
</evidence>
<evidence type="ECO:0000256" key="2">
    <source>
        <dbReference type="ARBA" id="ARBA00022737"/>
    </source>
</evidence>
<dbReference type="GO" id="GO:0006351">
    <property type="term" value="P:DNA-templated transcription"/>
    <property type="evidence" value="ECO:0007669"/>
    <property type="project" value="InterPro"/>
</dbReference>
<feature type="domain" description="C2H2-type" evidence="9">
    <location>
        <begin position="12"/>
        <end position="39"/>
    </location>
</feature>
<sequence>MPAGTTTTEKTIWCTHCGKSFTRKEHLERHIPTHTNVKPWNCHICYMEFTRKDLLSRHMSTYHVPKVPGEPSTDFNSFAPSLEIGLQPNVPTALRRHTSSGTMGFPLGTPDSSQLLGLGDIGPNYQDISQGYPSFLPAEELFDFMGLDAQKPASMNPYDASEGSPSLGFLSTPSPVTPNTRGTSISGDFDMQQMHKPMEHESLELRFDAAASQSPILEFEDVVKAEESWPLARCTRPFSKAHNTWEPLETYVREHVNWKDEDLTAVVPLKGYTRDSMLAITQKFLQKALEIHGSSGAKDGYSGFVVLPPSDIIHYFLRSYVRTLSVYYPLLVSGCVDPNDMLADCRPSTLLLLLMIAQGAAAMPVAEARYLSTGLTETCRISLFDIIEKNVELSADPVALRCALLFTLLGSWSGDKWLMDIAMGQRGMYMSMLKHAGMLESQTLPILDLSGDNIKAQKEAWIDRESRNRLVYNWVMLDHELSLFHDSAPLLAITDLQCALPAPEELWTSVDSADWAATMQTMYGGLSPHMNPRMLGNHLQTPSLCDLFQNFLQDNLSERYTALTAQQLRLLLHPIQAMLCHLRQLHSCLPEPLVNCQPGMPTVSRDSMQQRIHEVQNLLQQWYNLTMTSTAKDPQCLLTRCNLVLYHLMYLNTVTNFPEIERLARREGLDDKSSFPHLEVSLRRKRCILQREETILHCGQVLGLLRQMPRNRRPSWWTAAMYRAVLSLWADSVTLLDNSSESANAGGLSSYHQHNMVPVDAARQDDPALNACIWQHNGIPVLSHLDGRAVGLDKPSEILDYGIRAVGEADSSRIGDGIRRKLATLMSNWDQAKPWDMMDSSLNDGVAESWGNIDQAAQNL</sequence>
<dbReference type="Gene3D" id="3.30.160.60">
    <property type="entry name" value="Classic Zinc Finger"/>
    <property type="match status" value="2"/>
</dbReference>
<dbReference type="GO" id="GO:0008270">
    <property type="term" value="F:zinc ion binding"/>
    <property type="evidence" value="ECO:0007669"/>
    <property type="project" value="UniProtKB-KW"/>
</dbReference>
<accession>A0AA38S7W6</accession>
<gene>
    <name evidence="10" type="ORF">NKR19_g4489</name>
</gene>
<evidence type="ECO:0000256" key="3">
    <source>
        <dbReference type="ARBA" id="ARBA00022771"/>
    </source>
</evidence>
<evidence type="ECO:0000256" key="1">
    <source>
        <dbReference type="ARBA" id="ARBA00022723"/>
    </source>
</evidence>
<evidence type="ECO:0000256" key="5">
    <source>
        <dbReference type="ARBA" id="ARBA00023015"/>
    </source>
</evidence>
<evidence type="ECO:0000313" key="10">
    <source>
        <dbReference type="EMBL" id="KAJ9154666.1"/>
    </source>
</evidence>
<dbReference type="InterPro" id="IPR007219">
    <property type="entry name" value="XnlR_reg_dom"/>
</dbReference>
<dbReference type="Pfam" id="PF04082">
    <property type="entry name" value="Fungal_trans"/>
    <property type="match status" value="1"/>
</dbReference>
<name>A0AA38S7W6_9PEZI</name>
<keyword evidence="1" id="KW-0479">Metal-binding</keyword>
<dbReference type="Proteomes" id="UP001174691">
    <property type="component" value="Unassembled WGS sequence"/>
</dbReference>
<dbReference type="PROSITE" id="PS00028">
    <property type="entry name" value="ZINC_FINGER_C2H2_1"/>
    <property type="match status" value="2"/>
</dbReference>
<dbReference type="FunFam" id="3.30.160.60:FF:000100">
    <property type="entry name" value="Zinc finger 45-like"/>
    <property type="match status" value="1"/>
</dbReference>
<dbReference type="InterPro" id="IPR013087">
    <property type="entry name" value="Znf_C2H2_type"/>
</dbReference>
<keyword evidence="6" id="KW-0804">Transcription</keyword>
<dbReference type="Pfam" id="PF00096">
    <property type="entry name" value="zf-C2H2"/>
    <property type="match status" value="2"/>
</dbReference>
<dbReference type="PANTHER" id="PTHR47660:SF2">
    <property type="entry name" value="TRANSCRIPTION FACTOR WITH C2H2 AND ZN(2)-CYS(6) DNA BINDING DOMAIN (EUROFUNG)"/>
    <property type="match status" value="1"/>
</dbReference>
<dbReference type="InterPro" id="IPR036236">
    <property type="entry name" value="Znf_C2H2_sf"/>
</dbReference>
<dbReference type="SMART" id="SM00355">
    <property type="entry name" value="ZnF_C2H2"/>
    <property type="match status" value="2"/>
</dbReference>
<evidence type="ECO:0000256" key="6">
    <source>
        <dbReference type="ARBA" id="ARBA00023163"/>
    </source>
</evidence>
<organism evidence="10 11">
    <name type="scientific">Coniochaeta hoffmannii</name>
    <dbReference type="NCBI Taxonomy" id="91930"/>
    <lineage>
        <taxon>Eukaryota</taxon>
        <taxon>Fungi</taxon>
        <taxon>Dikarya</taxon>
        <taxon>Ascomycota</taxon>
        <taxon>Pezizomycotina</taxon>
        <taxon>Sordariomycetes</taxon>
        <taxon>Sordariomycetidae</taxon>
        <taxon>Coniochaetales</taxon>
        <taxon>Coniochaetaceae</taxon>
        <taxon>Coniochaeta</taxon>
    </lineage>
</organism>
<evidence type="ECO:0000256" key="7">
    <source>
        <dbReference type="ARBA" id="ARBA00023242"/>
    </source>
</evidence>
<keyword evidence="2" id="KW-0677">Repeat</keyword>
<keyword evidence="11" id="KW-1185">Reference proteome</keyword>
<evidence type="ECO:0000313" key="11">
    <source>
        <dbReference type="Proteomes" id="UP001174691"/>
    </source>
</evidence>
<dbReference type="SUPFAM" id="SSF57667">
    <property type="entry name" value="beta-beta-alpha zinc fingers"/>
    <property type="match status" value="1"/>
</dbReference>
<keyword evidence="7" id="KW-0539">Nucleus</keyword>
<dbReference type="AlphaFoldDB" id="A0AA38S7W6"/>
<keyword evidence="5" id="KW-0805">Transcription regulation</keyword>
<dbReference type="CDD" id="cd12148">
    <property type="entry name" value="fungal_TF_MHR"/>
    <property type="match status" value="1"/>
</dbReference>
<feature type="domain" description="C2H2-type" evidence="9">
    <location>
        <begin position="40"/>
        <end position="68"/>
    </location>
</feature>
<dbReference type="PROSITE" id="PS50157">
    <property type="entry name" value="ZINC_FINGER_C2H2_2"/>
    <property type="match status" value="2"/>
</dbReference>